<accession>A0A371CXB2</accession>
<keyword evidence="2" id="KW-1185">Reference proteome</keyword>
<gene>
    <name evidence="1" type="ORF">OH76DRAFT_1486785</name>
</gene>
<name>A0A371CXB2_9APHY</name>
<protein>
    <submittedName>
        <fullName evidence="1">Uncharacterized protein</fullName>
    </submittedName>
</protein>
<proteinExistence type="predicted"/>
<dbReference type="Proteomes" id="UP000256964">
    <property type="component" value="Unassembled WGS sequence"/>
</dbReference>
<dbReference type="EMBL" id="KZ857444">
    <property type="protein sequence ID" value="RDX44911.1"/>
    <property type="molecule type" value="Genomic_DNA"/>
</dbReference>
<dbReference type="AlphaFoldDB" id="A0A371CXB2"/>
<evidence type="ECO:0000313" key="2">
    <source>
        <dbReference type="Proteomes" id="UP000256964"/>
    </source>
</evidence>
<organism evidence="1 2">
    <name type="scientific">Lentinus brumalis</name>
    <dbReference type="NCBI Taxonomy" id="2498619"/>
    <lineage>
        <taxon>Eukaryota</taxon>
        <taxon>Fungi</taxon>
        <taxon>Dikarya</taxon>
        <taxon>Basidiomycota</taxon>
        <taxon>Agaricomycotina</taxon>
        <taxon>Agaricomycetes</taxon>
        <taxon>Polyporales</taxon>
        <taxon>Polyporaceae</taxon>
        <taxon>Lentinus</taxon>
    </lineage>
</organism>
<sequence>MRQPTHRDPPEVWYQFYQLHPRSIPLGLHIDPTNPLVVPSLHLIRTNLMFRQFVSTVRKGQVLPHTAMLESIAQNIGWYDIVRWAAQCGITPNTVLLLEDVARSYRNEQLGWPLNSVEPWPNELKMLLDVDRAPPEAEMTPMPFPSVLEPVEEPDAMQMDDKLAAVAGSAEPAEPTDVTMHDSEALLGNSPDEPATDGSLFAIIHKVIVNIELY</sequence>
<reference evidence="1 2" key="1">
    <citation type="journal article" date="2018" name="Biotechnol. Biofuels">
        <title>Integrative visual omics of the white-rot fungus Polyporus brumalis exposes the biotechnological potential of its oxidative enzymes for delignifying raw plant biomass.</title>
        <authorList>
            <person name="Miyauchi S."/>
            <person name="Rancon A."/>
            <person name="Drula E."/>
            <person name="Hage H."/>
            <person name="Chaduli D."/>
            <person name="Favel A."/>
            <person name="Grisel S."/>
            <person name="Henrissat B."/>
            <person name="Herpoel-Gimbert I."/>
            <person name="Ruiz-Duenas F.J."/>
            <person name="Chevret D."/>
            <person name="Hainaut M."/>
            <person name="Lin J."/>
            <person name="Wang M."/>
            <person name="Pangilinan J."/>
            <person name="Lipzen A."/>
            <person name="Lesage-Meessen L."/>
            <person name="Navarro D."/>
            <person name="Riley R."/>
            <person name="Grigoriev I.V."/>
            <person name="Zhou S."/>
            <person name="Raouche S."/>
            <person name="Rosso M.N."/>
        </authorList>
    </citation>
    <scope>NUCLEOTIDE SEQUENCE [LARGE SCALE GENOMIC DNA]</scope>
    <source>
        <strain evidence="1 2">BRFM 1820</strain>
    </source>
</reference>
<evidence type="ECO:0000313" key="1">
    <source>
        <dbReference type="EMBL" id="RDX44911.1"/>
    </source>
</evidence>